<protein>
    <recommendedName>
        <fullName evidence="6">OmpA-like domain-containing protein</fullName>
    </recommendedName>
</protein>
<feature type="region of interest" description="Disordered" evidence="5">
    <location>
        <begin position="392"/>
        <end position="419"/>
    </location>
</feature>
<feature type="region of interest" description="Disordered" evidence="5">
    <location>
        <begin position="54"/>
        <end position="85"/>
    </location>
</feature>
<dbReference type="EMBL" id="CP000050">
    <property type="protein sequence ID" value="AAY50519.1"/>
    <property type="molecule type" value="Genomic_DNA"/>
</dbReference>
<dbReference type="InterPro" id="IPR006664">
    <property type="entry name" value="OMP_bac"/>
</dbReference>
<dbReference type="SUPFAM" id="SSF103088">
    <property type="entry name" value="OmpA-like"/>
    <property type="match status" value="1"/>
</dbReference>
<gene>
    <name evidence="7" type="ordered locus">XC_3475</name>
</gene>
<sequence length="431" mass="43805">MPAGPQARLSALFTAPVLSGGSSNKEGAMRKTLLAVLWVPMLLLGCSRGEGQQDQAAAVPESAPTAQRASASAPAPAAEPASSPAVPEFPAIPQIVVPDIAGVTPAQRALEASLQDILDPIDGVRVAPARCDTGGTLINDAGITSVDADGNLLRNSAAGLFALKADGSGTANVDGSLVQVNADGSGTINSADDGQSEGALIQVEASGAGTYNGPAGLISLDGKGAGTWNGKHGLVDNHGDGSGTWNGPRGLVTINADGSGLWNGPDGLVQNHGDGTGTVGTPPRQVRMPPLPKVPPAGRFPLLQKFAPPGAPCGYVITLSDRILFDFDKADIRPDAARVLDTLAAALGKVSVAQMEVRGHTDAKGGDDYNQALSERRANAVLAALRTRGTAQSASAKGYGESQPLAPNTVKGQDNPGGRQLNRRVELFLRT</sequence>
<dbReference type="AlphaFoldDB" id="A0A0H2XAS0"/>
<feature type="domain" description="OmpA-like" evidence="6">
    <location>
        <begin position="312"/>
        <end position="431"/>
    </location>
</feature>
<evidence type="ECO:0000256" key="1">
    <source>
        <dbReference type="ARBA" id="ARBA00004442"/>
    </source>
</evidence>
<dbReference type="Proteomes" id="UP000000420">
    <property type="component" value="Chromosome"/>
</dbReference>
<dbReference type="GO" id="GO:0009279">
    <property type="term" value="C:cell outer membrane"/>
    <property type="evidence" value="ECO:0007669"/>
    <property type="project" value="UniProtKB-SubCell"/>
</dbReference>
<dbReference type="CDD" id="cd07185">
    <property type="entry name" value="OmpA_C-like"/>
    <property type="match status" value="1"/>
</dbReference>
<dbReference type="PROSITE" id="PS51123">
    <property type="entry name" value="OMPA_2"/>
    <property type="match status" value="1"/>
</dbReference>
<evidence type="ECO:0000259" key="6">
    <source>
        <dbReference type="PROSITE" id="PS51123"/>
    </source>
</evidence>
<keyword evidence="3" id="KW-0998">Cell outer membrane</keyword>
<dbReference type="Pfam" id="PF00691">
    <property type="entry name" value="OmpA"/>
    <property type="match status" value="1"/>
</dbReference>
<feature type="compositionally biased region" description="Low complexity" evidence="5">
    <location>
        <begin position="62"/>
        <end position="85"/>
    </location>
</feature>
<accession>A0A0H2XAS0</accession>
<dbReference type="Gene3D" id="3.30.1330.60">
    <property type="entry name" value="OmpA-like domain"/>
    <property type="match status" value="1"/>
</dbReference>
<dbReference type="PANTHER" id="PTHR30329:SF21">
    <property type="entry name" value="LIPOPROTEIN YIAD-RELATED"/>
    <property type="match status" value="1"/>
</dbReference>
<dbReference type="HOGENOM" id="CLU_051997_0_0_6"/>
<dbReference type="InterPro" id="IPR006665">
    <property type="entry name" value="OmpA-like"/>
</dbReference>
<evidence type="ECO:0000256" key="5">
    <source>
        <dbReference type="SAM" id="MobiDB-lite"/>
    </source>
</evidence>
<dbReference type="PANTHER" id="PTHR30329">
    <property type="entry name" value="STATOR ELEMENT OF FLAGELLAR MOTOR COMPLEX"/>
    <property type="match status" value="1"/>
</dbReference>
<comment type="subcellular location">
    <subcellularLocation>
        <location evidence="1">Cell outer membrane</location>
    </subcellularLocation>
</comment>
<dbReference type="InterPro" id="IPR036737">
    <property type="entry name" value="OmpA-like_sf"/>
</dbReference>
<evidence type="ECO:0000313" key="8">
    <source>
        <dbReference type="Proteomes" id="UP000000420"/>
    </source>
</evidence>
<keyword evidence="2 4" id="KW-0472">Membrane</keyword>
<dbReference type="PRINTS" id="PR01021">
    <property type="entry name" value="OMPADOMAIN"/>
</dbReference>
<evidence type="ECO:0000256" key="2">
    <source>
        <dbReference type="ARBA" id="ARBA00023136"/>
    </source>
</evidence>
<evidence type="ECO:0000256" key="3">
    <source>
        <dbReference type="ARBA" id="ARBA00023237"/>
    </source>
</evidence>
<name>A0A0H2XAS0_XANC8</name>
<evidence type="ECO:0000256" key="4">
    <source>
        <dbReference type="PROSITE-ProRule" id="PRU00473"/>
    </source>
</evidence>
<dbReference type="InterPro" id="IPR050330">
    <property type="entry name" value="Bact_OuterMem_StrucFunc"/>
</dbReference>
<dbReference type="KEGG" id="xcb:XC_3475"/>
<reference evidence="7 8" key="1">
    <citation type="journal article" date="2005" name="Genome Res.">
        <title>Comparative and functional genomic analyses of the pathogenicity of phytopathogen Xanthomonas campestris pv. campestris.</title>
        <authorList>
            <person name="Qian W."/>
            <person name="Jia Y."/>
            <person name="Ren S.X."/>
            <person name="He Y.Q."/>
            <person name="Feng J.X."/>
            <person name="Lu L.F."/>
            <person name="Sun Q."/>
            <person name="Ying G."/>
            <person name="Tang D.J."/>
            <person name="Tang H."/>
            <person name="Wu W."/>
            <person name="Hao P."/>
            <person name="Wang L."/>
            <person name="Jiang B.L."/>
            <person name="Zeng S."/>
            <person name="Gu W.Y."/>
            <person name="Lu G."/>
            <person name="Rong L."/>
            <person name="Tian Y."/>
            <person name="Yao Z."/>
            <person name="Fu G."/>
            <person name="Chen B."/>
            <person name="Fang R."/>
            <person name="Qiang B."/>
            <person name="Chen Z."/>
            <person name="Zhao G.P."/>
            <person name="Tang J.L."/>
            <person name="He C."/>
        </authorList>
    </citation>
    <scope>NUCLEOTIDE SEQUENCE [LARGE SCALE GENOMIC DNA]</scope>
    <source>
        <strain evidence="7 8">8004</strain>
    </source>
</reference>
<proteinExistence type="predicted"/>
<evidence type="ECO:0000313" key="7">
    <source>
        <dbReference type="EMBL" id="AAY50519.1"/>
    </source>
</evidence>
<organism evidence="7 8">
    <name type="scientific">Xanthomonas campestris pv. campestris (strain 8004)</name>
    <dbReference type="NCBI Taxonomy" id="314565"/>
    <lineage>
        <taxon>Bacteria</taxon>
        <taxon>Pseudomonadati</taxon>
        <taxon>Pseudomonadota</taxon>
        <taxon>Gammaproteobacteria</taxon>
        <taxon>Lysobacterales</taxon>
        <taxon>Lysobacteraceae</taxon>
        <taxon>Xanthomonas</taxon>
    </lineage>
</organism>